<dbReference type="InterPro" id="IPR032816">
    <property type="entry name" value="VTT_dom"/>
</dbReference>
<evidence type="ECO:0000259" key="2">
    <source>
        <dbReference type="Pfam" id="PF09335"/>
    </source>
</evidence>
<feature type="transmembrane region" description="Helical" evidence="1">
    <location>
        <begin position="15"/>
        <end position="41"/>
    </location>
</feature>
<feature type="domain" description="VTT" evidence="2">
    <location>
        <begin position="38"/>
        <end position="151"/>
    </location>
</feature>
<dbReference type="EMBL" id="MFES01000003">
    <property type="protein sequence ID" value="OGE86343.1"/>
    <property type="molecule type" value="Genomic_DNA"/>
</dbReference>
<dbReference type="Proteomes" id="UP000176786">
    <property type="component" value="Unassembled WGS sequence"/>
</dbReference>
<dbReference type="PANTHER" id="PTHR42709">
    <property type="entry name" value="ALKALINE PHOSPHATASE LIKE PROTEIN"/>
    <property type="match status" value="1"/>
</dbReference>
<sequence>MSVLPENILIFLQSYGYWAILAACLLAGPVGAIAGGFLAGVGVFNGYVIWLISSLSDIATDVFYYYVGRLGGKKLFERLQRVFHWPEVLIKKVEWLFNKHGRKTLVMIKFTQGIGTLTQVLAGSVSMPLRVFIPYNFFSGVVYNGLLILLGLAAGAAWEIWANRIERIGWALGLAALVLMIAVLSLVKVQGRYMTERISRDD</sequence>
<keyword evidence="1" id="KW-0812">Transmembrane</keyword>
<evidence type="ECO:0000313" key="3">
    <source>
        <dbReference type="EMBL" id="OGE86343.1"/>
    </source>
</evidence>
<dbReference type="InterPro" id="IPR051311">
    <property type="entry name" value="DedA_domain"/>
</dbReference>
<gene>
    <name evidence="3" type="ORF">A3J48_02490</name>
</gene>
<reference evidence="3 4" key="1">
    <citation type="journal article" date="2016" name="Nat. Commun.">
        <title>Thousands of microbial genomes shed light on interconnected biogeochemical processes in an aquifer system.</title>
        <authorList>
            <person name="Anantharaman K."/>
            <person name="Brown C.T."/>
            <person name="Hug L.A."/>
            <person name="Sharon I."/>
            <person name="Castelle C.J."/>
            <person name="Probst A.J."/>
            <person name="Thomas B.C."/>
            <person name="Singh A."/>
            <person name="Wilkins M.J."/>
            <person name="Karaoz U."/>
            <person name="Brodie E.L."/>
            <person name="Williams K.H."/>
            <person name="Hubbard S.S."/>
            <person name="Banfield J.F."/>
        </authorList>
    </citation>
    <scope>NUCLEOTIDE SEQUENCE [LARGE SCALE GENOMIC DNA]</scope>
</reference>
<proteinExistence type="predicted"/>
<comment type="caution">
    <text evidence="3">The sequence shown here is derived from an EMBL/GenBank/DDBJ whole genome shotgun (WGS) entry which is preliminary data.</text>
</comment>
<dbReference type="AlphaFoldDB" id="A0A1F5P8V5"/>
<evidence type="ECO:0000256" key="1">
    <source>
        <dbReference type="SAM" id="Phobius"/>
    </source>
</evidence>
<dbReference type="STRING" id="1817832.A3J48_02490"/>
<accession>A0A1F5P8V5</accession>
<feature type="transmembrane region" description="Helical" evidence="1">
    <location>
        <begin position="167"/>
        <end position="187"/>
    </location>
</feature>
<keyword evidence="1" id="KW-0472">Membrane</keyword>
<keyword evidence="1" id="KW-1133">Transmembrane helix</keyword>
<dbReference type="Pfam" id="PF09335">
    <property type="entry name" value="VTT_dom"/>
    <property type="match status" value="1"/>
</dbReference>
<name>A0A1F5P8V5_9BACT</name>
<feature type="transmembrane region" description="Helical" evidence="1">
    <location>
        <begin position="137"/>
        <end position="161"/>
    </location>
</feature>
<protein>
    <recommendedName>
        <fullName evidence="2">VTT domain-containing protein</fullName>
    </recommendedName>
</protein>
<evidence type="ECO:0000313" key="4">
    <source>
        <dbReference type="Proteomes" id="UP000176786"/>
    </source>
</evidence>
<organism evidence="3 4">
    <name type="scientific">Candidatus Doudnabacteria bacterium RIFCSPHIGHO2_02_FULL_46_11</name>
    <dbReference type="NCBI Taxonomy" id="1817832"/>
    <lineage>
        <taxon>Bacteria</taxon>
        <taxon>Candidatus Doudnaibacteriota</taxon>
    </lineage>
</organism>